<dbReference type="PANTHER" id="PTHR40056:SF1">
    <property type="entry name" value="DUF1836 DOMAIN-CONTAINING PROTEIN"/>
    <property type="match status" value="1"/>
</dbReference>
<evidence type="ECO:0000256" key="1">
    <source>
        <dbReference type="SAM" id="MobiDB-lite"/>
    </source>
</evidence>
<organism evidence="2 3">
    <name type="scientific">Caproiciproducens galactitolivorans</name>
    <dbReference type="NCBI Taxonomy" id="642589"/>
    <lineage>
        <taxon>Bacteria</taxon>
        <taxon>Bacillati</taxon>
        <taxon>Bacillota</taxon>
        <taxon>Clostridia</taxon>
        <taxon>Eubacteriales</taxon>
        <taxon>Acutalibacteraceae</taxon>
        <taxon>Caproiciproducens</taxon>
    </lineage>
</organism>
<dbReference type="InterPro" id="IPR014975">
    <property type="entry name" value="DUF1836"/>
</dbReference>
<evidence type="ECO:0000313" key="2">
    <source>
        <dbReference type="EMBL" id="MCY1714011.1"/>
    </source>
</evidence>
<dbReference type="Proteomes" id="UP001082703">
    <property type="component" value="Unassembled WGS sequence"/>
</dbReference>
<keyword evidence="3" id="KW-1185">Reference proteome</keyword>
<dbReference type="RefSeq" id="WP_268058065.1">
    <property type="nucleotide sequence ID" value="NZ_JAPOHA010000006.1"/>
</dbReference>
<accession>A0ABT4BVP7</accession>
<dbReference type="PANTHER" id="PTHR40056">
    <property type="entry name" value="HYPOTHETICAL CYTOSOLIC PROTEIN"/>
    <property type="match status" value="1"/>
</dbReference>
<sequence length="194" mass="22142">MSEASDRITKWAGQIEKYSAVEWDRLPEIYLYMDQVLTYMNKQLTVFERNENTSLLTSSMINNYVKDGILPRPEQKKYSREHLALLMVICMLKQVLSIQDISFLLKTLLEDAGKDEMYARFCDAHSAAIKEVCGRVAQTAEQGDTELTKLAIELSIEANARRTAAERILSELSAADEKAKKEQDDRAKNGKKEK</sequence>
<proteinExistence type="predicted"/>
<dbReference type="EMBL" id="JAPOHA010000006">
    <property type="protein sequence ID" value="MCY1714011.1"/>
    <property type="molecule type" value="Genomic_DNA"/>
</dbReference>
<gene>
    <name evidence="2" type="ORF">OUY18_07065</name>
</gene>
<dbReference type="Pfam" id="PF08876">
    <property type="entry name" value="DUF1836"/>
    <property type="match status" value="1"/>
</dbReference>
<reference evidence="2 3" key="1">
    <citation type="submission" date="2022-11" db="EMBL/GenBank/DDBJ databases">
        <authorList>
            <person name="Caiyu Z."/>
        </authorList>
    </citation>
    <scope>NUCLEOTIDE SEQUENCE [LARGE SCALE GENOMIC DNA]</scope>
    <source>
        <strain evidence="2 3">YR-4</strain>
    </source>
</reference>
<protein>
    <submittedName>
        <fullName evidence="2">DUF1836 domain-containing protein</fullName>
    </submittedName>
</protein>
<name>A0ABT4BVP7_9FIRM</name>
<feature type="region of interest" description="Disordered" evidence="1">
    <location>
        <begin position="175"/>
        <end position="194"/>
    </location>
</feature>
<evidence type="ECO:0000313" key="3">
    <source>
        <dbReference type="Proteomes" id="UP001082703"/>
    </source>
</evidence>
<comment type="caution">
    <text evidence="2">The sequence shown here is derived from an EMBL/GenBank/DDBJ whole genome shotgun (WGS) entry which is preliminary data.</text>
</comment>